<proteinExistence type="predicted"/>
<dbReference type="EMBL" id="CADCTD010000040">
    <property type="protein sequence ID" value="CAA9231218.1"/>
    <property type="molecule type" value="Genomic_DNA"/>
</dbReference>
<protein>
    <submittedName>
        <fullName evidence="2">Uncharacterized protein</fullName>
    </submittedName>
</protein>
<feature type="non-terminal residue" evidence="2">
    <location>
        <position position="43"/>
    </location>
</feature>
<name>A0A6J4HRX5_9PROT</name>
<gene>
    <name evidence="2" type="ORF">AVDCRST_MAG27-974</name>
</gene>
<reference evidence="2" key="1">
    <citation type="submission" date="2020-02" db="EMBL/GenBank/DDBJ databases">
        <authorList>
            <person name="Meier V. D."/>
        </authorList>
    </citation>
    <scope>NUCLEOTIDE SEQUENCE</scope>
    <source>
        <strain evidence="2">AVDCRST_MAG27</strain>
    </source>
</reference>
<organism evidence="2">
    <name type="scientific">uncultured Craurococcus sp</name>
    <dbReference type="NCBI Taxonomy" id="1135998"/>
    <lineage>
        <taxon>Bacteria</taxon>
        <taxon>Pseudomonadati</taxon>
        <taxon>Pseudomonadota</taxon>
        <taxon>Alphaproteobacteria</taxon>
        <taxon>Acetobacterales</taxon>
        <taxon>Acetobacteraceae</taxon>
        <taxon>Craurococcus</taxon>
        <taxon>environmental samples</taxon>
    </lineage>
</organism>
<evidence type="ECO:0000313" key="2">
    <source>
        <dbReference type="EMBL" id="CAA9231218.1"/>
    </source>
</evidence>
<feature type="non-terminal residue" evidence="2">
    <location>
        <position position="1"/>
    </location>
</feature>
<dbReference type="AlphaFoldDB" id="A0A6J4HRX5"/>
<sequence length="43" mass="4386">AAGRGRGRSGRAGDAGGDPRLPRGGAGEIRRHRRAGRPAARPV</sequence>
<feature type="region of interest" description="Disordered" evidence="1">
    <location>
        <begin position="1"/>
        <end position="43"/>
    </location>
</feature>
<evidence type="ECO:0000256" key="1">
    <source>
        <dbReference type="SAM" id="MobiDB-lite"/>
    </source>
</evidence>
<accession>A0A6J4HRX5</accession>